<organism evidence="1 2">
    <name type="scientific">Cupriavidus pauculus</name>
    <dbReference type="NCBI Taxonomy" id="82633"/>
    <lineage>
        <taxon>Bacteria</taxon>
        <taxon>Pseudomonadati</taxon>
        <taxon>Pseudomonadota</taxon>
        <taxon>Betaproteobacteria</taxon>
        <taxon>Burkholderiales</taxon>
        <taxon>Burkholderiaceae</taxon>
        <taxon>Cupriavidus</taxon>
    </lineage>
</organism>
<accession>A0A3G8H5P6</accession>
<gene>
    <name evidence="1" type="ORF">EHF44_19395</name>
</gene>
<dbReference type="EMBL" id="CP033970">
    <property type="protein sequence ID" value="AZG15639.1"/>
    <property type="molecule type" value="Genomic_DNA"/>
</dbReference>
<dbReference type="Proteomes" id="UP000270411">
    <property type="component" value="Chromosome 2"/>
</dbReference>
<evidence type="ECO:0000313" key="2">
    <source>
        <dbReference type="Proteomes" id="UP000270411"/>
    </source>
</evidence>
<proteinExistence type="predicted"/>
<dbReference type="RefSeq" id="WP_124685372.1">
    <property type="nucleotide sequence ID" value="NZ_CP033970.1"/>
</dbReference>
<name>A0A3G8H5P6_9BURK</name>
<sequence length="270" mass="30394">MGVFKFFRKRKPVPAVPPRTPPGAAPALYVQDTTSSYERVFNRVMATVVGISEEEASEILAMVNRSGSDGLNMAGYFEQVYAAYFRGRDWTWTEYDQWARIFAEMGAYPSHWTDIDQPAKPRTRTEELLAQRVGDIRAFLDGRGVEYPPHAAKAQLVALAEVTPGLEDSTLWQAVLATRRQDAQAAAERRPRLLYDLLIRTIAYRAKSERDAERAKAAGVKRFDLMLTIEADRPFVEVARKKSPSAVPPFFPNDFTLLRPIIENGEPGGR</sequence>
<dbReference type="AlphaFoldDB" id="A0A3G8H5P6"/>
<protein>
    <submittedName>
        <fullName evidence="1">Uncharacterized protein</fullName>
    </submittedName>
</protein>
<reference evidence="2" key="1">
    <citation type="submission" date="2018-11" db="EMBL/GenBank/DDBJ databases">
        <title>FDA dAtabase for Regulatory Grade micrObial Sequences (FDA-ARGOS): Supporting development and validation of Infectious Disease Dx tests.</title>
        <authorList>
            <person name="Goldberg B."/>
            <person name="Campos J."/>
            <person name="Tallon L."/>
            <person name="Sadzewicz L."/>
            <person name="Zhao X."/>
            <person name="Vavikolanu K."/>
            <person name="Mehta A."/>
            <person name="Aluvathingal J."/>
            <person name="Nadendla S."/>
            <person name="Geyer C."/>
            <person name="Nandy P."/>
            <person name="Yan Y."/>
            <person name="Sichtig H."/>
        </authorList>
    </citation>
    <scope>NUCLEOTIDE SEQUENCE [LARGE SCALE GENOMIC DNA]</scope>
    <source>
        <strain evidence="2">FDAARGOS_614</strain>
    </source>
</reference>
<evidence type="ECO:0000313" key="1">
    <source>
        <dbReference type="EMBL" id="AZG15639.1"/>
    </source>
</evidence>
<dbReference type="OrthoDB" id="8960249at2"/>
<dbReference type="KEGG" id="cpau:EHF44_19395"/>